<evidence type="ECO:0000256" key="1">
    <source>
        <dbReference type="SAM" id="MobiDB-lite"/>
    </source>
</evidence>
<feature type="transmembrane region" description="Helical" evidence="2">
    <location>
        <begin position="183"/>
        <end position="201"/>
    </location>
</feature>
<evidence type="ECO:0000256" key="3">
    <source>
        <dbReference type="SAM" id="SignalP"/>
    </source>
</evidence>
<evidence type="ECO:0000256" key="2">
    <source>
        <dbReference type="SAM" id="Phobius"/>
    </source>
</evidence>
<evidence type="ECO:0000259" key="4">
    <source>
        <dbReference type="Pfam" id="PF04536"/>
    </source>
</evidence>
<sequence length="262" mass="28602">MNMKKKMILLVSLLLLAAAVLGGMPQDAWADTQSKEYVVDDAGLFTDKEKEQLTKMCRKASDACKTDVVILTQSKGLDDKELENDVRGIINESYGYDESSSEPDAIVYVIDMKSRADMLVTSGIARTTKSFTQSKLDAIREKAEDKLSDGNYYAGCKKYIAGVRKQLDTSLSYRLSLYLPQKLLISLGVAAAAVIAMMFQAKSKMTVDSRTYTRNHNFNVRRREDRFINTTVVTRHIESSSSSGSSGGGGGGGNSGSSGGHF</sequence>
<keyword evidence="3" id="KW-0732">Signal</keyword>
<feature type="region of interest" description="Disordered" evidence="1">
    <location>
        <begin position="235"/>
        <end position="262"/>
    </location>
</feature>
<keyword evidence="2" id="KW-0812">Transmembrane</keyword>
<feature type="chain" id="PRO_5047378937" evidence="3">
    <location>
        <begin position="31"/>
        <end position="262"/>
    </location>
</feature>
<keyword evidence="6" id="KW-1185">Reference proteome</keyword>
<dbReference type="EMBL" id="JBBMFS010000007">
    <property type="protein sequence ID" value="MEQ2555280.1"/>
    <property type="molecule type" value="Genomic_DNA"/>
</dbReference>
<feature type="domain" description="TPM" evidence="4">
    <location>
        <begin position="38"/>
        <end position="165"/>
    </location>
</feature>
<dbReference type="InterPro" id="IPR007621">
    <property type="entry name" value="TPM_dom"/>
</dbReference>
<organism evidence="5 6">
    <name type="scientific">Lachnospira intestinalis</name>
    <dbReference type="NCBI Taxonomy" id="3133158"/>
    <lineage>
        <taxon>Bacteria</taxon>
        <taxon>Bacillati</taxon>
        <taxon>Bacillota</taxon>
        <taxon>Clostridia</taxon>
        <taxon>Lachnospirales</taxon>
        <taxon>Lachnospiraceae</taxon>
        <taxon>Lachnospira</taxon>
    </lineage>
</organism>
<protein>
    <submittedName>
        <fullName evidence="5">TPM domain-containing protein</fullName>
    </submittedName>
</protein>
<gene>
    <name evidence="5" type="ORF">WMO37_09715</name>
</gene>
<feature type="signal peptide" evidence="3">
    <location>
        <begin position="1"/>
        <end position="30"/>
    </location>
</feature>
<evidence type="ECO:0000313" key="6">
    <source>
        <dbReference type="Proteomes" id="UP001546774"/>
    </source>
</evidence>
<dbReference type="Gene3D" id="3.10.310.50">
    <property type="match status" value="1"/>
</dbReference>
<dbReference type="Pfam" id="PF04536">
    <property type="entry name" value="TPM_phosphatase"/>
    <property type="match status" value="1"/>
</dbReference>
<feature type="compositionally biased region" description="Gly residues" evidence="1">
    <location>
        <begin position="245"/>
        <end position="262"/>
    </location>
</feature>
<keyword evidence="2" id="KW-0472">Membrane</keyword>
<evidence type="ECO:0000313" key="5">
    <source>
        <dbReference type="EMBL" id="MEQ2555280.1"/>
    </source>
</evidence>
<accession>A0ABV1H723</accession>
<dbReference type="Proteomes" id="UP001546774">
    <property type="component" value="Unassembled WGS sequence"/>
</dbReference>
<keyword evidence="2" id="KW-1133">Transmembrane helix</keyword>
<name>A0ABV1H723_9FIRM</name>
<comment type="caution">
    <text evidence="5">The sequence shown here is derived from an EMBL/GenBank/DDBJ whole genome shotgun (WGS) entry which is preliminary data.</text>
</comment>
<proteinExistence type="predicted"/>
<reference evidence="5" key="1">
    <citation type="submission" date="2024-03" db="EMBL/GenBank/DDBJ databases">
        <title>Human intestinal bacterial collection.</title>
        <authorList>
            <person name="Pauvert C."/>
            <person name="Hitch T.C.A."/>
            <person name="Clavel T."/>
        </authorList>
    </citation>
    <scope>NUCLEOTIDE SEQUENCE [LARGE SCALE GENOMIC DNA]</scope>
    <source>
        <strain evidence="5">CLA-AA-H89B</strain>
    </source>
</reference>